<organism evidence="3 4">
    <name type="scientific">Kibdelosporangium philippinense</name>
    <dbReference type="NCBI Taxonomy" id="211113"/>
    <lineage>
        <taxon>Bacteria</taxon>
        <taxon>Bacillati</taxon>
        <taxon>Actinomycetota</taxon>
        <taxon>Actinomycetes</taxon>
        <taxon>Pseudonocardiales</taxon>
        <taxon>Pseudonocardiaceae</taxon>
        <taxon>Kibdelosporangium</taxon>
    </lineage>
</organism>
<evidence type="ECO:0000313" key="4">
    <source>
        <dbReference type="Proteomes" id="UP001521150"/>
    </source>
</evidence>
<dbReference type="EMBL" id="JAJVCN010000002">
    <property type="protein sequence ID" value="MCE7005548.1"/>
    <property type="molecule type" value="Genomic_DNA"/>
</dbReference>
<protein>
    <recommendedName>
        <fullName evidence="5">Heparin binding hemagglutinin HbhA</fullName>
    </recommendedName>
</protein>
<accession>A0ABS8ZEN8</accession>
<evidence type="ECO:0008006" key="5">
    <source>
        <dbReference type="Google" id="ProtNLM"/>
    </source>
</evidence>
<evidence type="ECO:0000256" key="2">
    <source>
        <dbReference type="SAM" id="MobiDB-lite"/>
    </source>
</evidence>
<dbReference type="Gene3D" id="1.20.120.20">
    <property type="entry name" value="Apolipoprotein"/>
    <property type="match status" value="1"/>
</dbReference>
<feature type="compositionally biased region" description="Low complexity" evidence="2">
    <location>
        <begin position="192"/>
        <end position="221"/>
    </location>
</feature>
<sequence length="221" mass="23632">MTRPNAEDVRKAVEPVRTSLLAAVGAGDLVAKTVIDAVGKARSGAEAAAEQAREAVQNVPGDVNSLRSKLEPAELRKAIEEYTEAAVNLYKKLAEQGEEAVAKFKDQPQVKKVVDQLEDAIAQAQARAGDVATDARELAEEVLAKVTRKTRSVGEKTAREVQKFADETAEAVEDLGDEVAHEVRSTSRKVANRTAPARKPAATRSTTTTTKTNAASKTTQK</sequence>
<name>A0ABS8ZEN8_9PSEU</name>
<comment type="caution">
    <text evidence="3">The sequence shown here is derived from an EMBL/GenBank/DDBJ whole genome shotgun (WGS) entry which is preliminary data.</text>
</comment>
<reference evidence="3 4" key="1">
    <citation type="submission" date="2021-12" db="EMBL/GenBank/DDBJ databases">
        <title>Genome sequence of Kibdelosporangium philippinense ATCC 49844.</title>
        <authorList>
            <person name="Fedorov E.A."/>
            <person name="Omeragic M."/>
            <person name="Shalygina K.F."/>
            <person name="Maclea K.S."/>
        </authorList>
    </citation>
    <scope>NUCLEOTIDE SEQUENCE [LARGE SCALE GENOMIC DNA]</scope>
    <source>
        <strain evidence="3 4">ATCC 49844</strain>
    </source>
</reference>
<feature type="region of interest" description="Disordered" evidence="2">
    <location>
        <begin position="175"/>
        <end position="221"/>
    </location>
</feature>
<evidence type="ECO:0000256" key="1">
    <source>
        <dbReference type="SAM" id="Coils"/>
    </source>
</evidence>
<evidence type="ECO:0000313" key="3">
    <source>
        <dbReference type="EMBL" id="MCE7005548.1"/>
    </source>
</evidence>
<gene>
    <name evidence="3" type="ORF">LWC34_22370</name>
</gene>
<keyword evidence="1" id="KW-0175">Coiled coil</keyword>
<proteinExistence type="predicted"/>
<dbReference type="RefSeq" id="WP_233727122.1">
    <property type="nucleotide sequence ID" value="NZ_JAJVCN010000002.1"/>
</dbReference>
<keyword evidence="4" id="KW-1185">Reference proteome</keyword>
<feature type="coiled-coil region" evidence="1">
    <location>
        <begin position="79"/>
        <end position="134"/>
    </location>
</feature>
<dbReference type="Proteomes" id="UP001521150">
    <property type="component" value="Unassembled WGS sequence"/>
</dbReference>